<proteinExistence type="predicted"/>
<keyword evidence="2" id="KW-1185">Reference proteome</keyword>
<dbReference type="Proteomes" id="UP000494165">
    <property type="component" value="Unassembled WGS sequence"/>
</dbReference>
<evidence type="ECO:0000313" key="2">
    <source>
        <dbReference type="Proteomes" id="UP000494165"/>
    </source>
</evidence>
<dbReference type="EMBL" id="CADEPI010000285">
    <property type="protein sequence ID" value="CAB3382829.1"/>
    <property type="molecule type" value="Genomic_DNA"/>
</dbReference>
<gene>
    <name evidence="1" type="ORF">CLODIP_2_CD11523</name>
</gene>
<accession>A0A8S1DNZ6</accession>
<dbReference type="AlphaFoldDB" id="A0A8S1DNZ6"/>
<reference evidence="1 2" key="1">
    <citation type="submission" date="2020-04" db="EMBL/GenBank/DDBJ databases">
        <authorList>
            <person name="Alioto T."/>
            <person name="Alioto T."/>
            <person name="Gomez Garrido J."/>
        </authorList>
    </citation>
    <scope>NUCLEOTIDE SEQUENCE [LARGE SCALE GENOMIC DNA]</scope>
</reference>
<protein>
    <submittedName>
        <fullName evidence="1">Uncharacterized protein</fullName>
    </submittedName>
</protein>
<sequence>MATLTPVDMNDKCRICGKRFNESSKSVDIFKSGPAGSNISYAQLMMMIQLNSRITKRDRKSRRIGITCAKELDEWRERRIHKKLLEIQRLRMKQEQM</sequence>
<comment type="caution">
    <text evidence="1">The sequence shown here is derived from an EMBL/GenBank/DDBJ whole genome shotgun (WGS) entry which is preliminary data.</text>
</comment>
<evidence type="ECO:0000313" key="1">
    <source>
        <dbReference type="EMBL" id="CAB3382829.1"/>
    </source>
</evidence>
<name>A0A8S1DNZ6_9INSE</name>
<organism evidence="1 2">
    <name type="scientific">Cloeon dipterum</name>
    <dbReference type="NCBI Taxonomy" id="197152"/>
    <lineage>
        <taxon>Eukaryota</taxon>
        <taxon>Metazoa</taxon>
        <taxon>Ecdysozoa</taxon>
        <taxon>Arthropoda</taxon>
        <taxon>Hexapoda</taxon>
        <taxon>Insecta</taxon>
        <taxon>Pterygota</taxon>
        <taxon>Palaeoptera</taxon>
        <taxon>Ephemeroptera</taxon>
        <taxon>Pisciforma</taxon>
        <taxon>Baetidae</taxon>
        <taxon>Cloeon</taxon>
    </lineage>
</organism>